<comment type="caution">
    <text evidence="14">The sequence shown here is derived from an EMBL/GenBank/DDBJ whole genome shotgun (WGS) entry which is preliminary data.</text>
</comment>
<evidence type="ECO:0000256" key="2">
    <source>
        <dbReference type="ARBA" id="ARBA00012438"/>
    </source>
</evidence>
<dbReference type="InterPro" id="IPR051315">
    <property type="entry name" value="Bact_Chemotaxis_CheA"/>
</dbReference>
<dbReference type="SUPFAM" id="SSF47226">
    <property type="entry name" value="Histidine-containing phosphotransfer domain, HPT domain"/>
    <property type="match status" value="1"/>
</dbReference>
<dbReference type="SMART" id="SM01231">
    <property type="entry name" value="H-kinase_dim"/>
    <property type="match status" value="1"/>
</dbReference>
<reference evidence="14" key="1">
    <citation type="submission" date="2020-09" db="EMBL/GenBank/DDBJ databases">
        <title>Iningainema tapete sp. nov. (Scytonemataceae, Cyanobacteria) from greenhouses in central Florida (USA) produces two types of nodularin with biosynthetic potential for microcystin-LR and anabaenopeptins.</title>
        <authorList>
            <person name="Berthold D.E."/>
            <person name="Lefler F.W."/>
            <person name="Huang I.-S."/>
            <person name="Abdulla H."/>
            <person name="Zimba P.V."/>
            <person name="Laughinghouse H.D. IV."/>
        </authorList>
    </citation>
    <scope>NUCLEOTIDE SEQUENCE</scope>
    <source>
        <strain evidence="14">BLCCT55</strain>
    </source>
</reference>
<dbReference type="Pfam" id="PF01584">
    <property type="entry name" value="CheW"/>
    <property type="match status" value="1"/>
</dbReference>
<feature type="modified residue" description="Phosphohistidine" evidence="7">
    <location>
        <position position="49"/>
    </location>
</feature>
<feature type="modified residue" description="4-aspartylphosphate" evidence="8">
    <location>
        <position position="866"/>
    </location>
</feature>
<dbReference type="Gene3D" id="1.20.120.160">
    <property type="entry name" value="HPT domain"/>
    <property type="match status" value="1"/>
</dbReference>
<dbReference type="Pfam" id="PF01627">
    <property type="entry name" value="Hpt"/>
    <property type="match status" value="1"/>
</dbReference>
<dbReference type="EC" id="2.7.13.3" evidence="2"/>
<evidence type="ECO:0000259" key="10">
    <source>
        <dbReference type="PROSITE" id="PS50109"/>
    </source>
</evidence>
<dbReference type="CDD" id="cd00088">
    <property type="entry name" value="HPT"/>
    <property type="match status" value="1"/>
</dbReference>
<dbReference type="PANTHER" id="PTHR43395:SF1">
    <property type="entry name" value="CHEMOTAXIS PROTEIN CHEA"/>
    <property type="match status" value="1"/>
</dbReference>
<dbReference type="Pfam" id="PF00072">
    <property type="entry name" value="Response_reg"/>
    <property type="match status" value="1"/>
</dbReference>
<dbReference type="GO" id="GO:0006935">
    <property type="term" value="P:chemotaxis"/>
    <property type="evidence" value="ECO:0007669"/>
    <property type="project" value="InterPro"/>
</dbReference>
<dbReference type="InterPro" id="IPR008207">
    <property type="entry name" value="Sig_transdc_His_kin_Hpt_dom"/>
</dbReference>
<dbReference type="InterPro" id="IPR003594">
    <property type="entry name" value="HATPase_dom"/>
</dbReference>
<dbReference type="InterPro" id="IPR005467">
    <property type="entry name" value="His_kinase_dom"/>
</dbReference>
<dbReference type="InterPro" id="IPR036061">
    <property type="entry name" value="CheW-like_dom_sf"/>
</dbReference>
<dbReference type="PROSITE" id="PS50109">
    <property type="entry name" value="HIS_KIN"/>
    <property type="match status" value="1"/>
</dbReference>
<evidence type="ECO:0000259" key="13">
    <source>
        <dbReference type="PROSITE" id="PS50894"/>
    </source>
</evidence>
<dbReference type="PROSITE" id="PS50110">
    <property type="entry name" value="RESPONSE_REGULATORY"/>
    <property type="match status" value="1"/>
</dbReference>
<dbReference type="PRINTS" id="PR00344">
    <property type="entry name" value="BCTRLSENSOR"/>
</dbReference>
<dbReference type="SMART" id="SM00387">
    <property type="entry name" value="HATPase_c"/>
    <property type="match status" value="1"/>
</dbReference>
<evidence type="ECO:0000259" key="11">
    <source>
        <dbReference type="PROSITE" id="PS50110"/>
    </source>
</evidence>
<accession>A0A8J7C7N5</accession>
<evidence type="ECO:0000256" key="4">
    <source>
        <dbReference type="ARBA" id="ARBA00022679"/>
    </source>
</evidence>
<dbReference type="InterPro" id="IPR004105">
    <property type="entry name" value="CheA-like_dim"/>
</dbReference>
<evidence type="ECO:0000256" key="8">
    <source>
        <dbReference type="PROSITE-ProRule" id="PRU00169"/>
    </source>
</evidence>
<proteinExistence type="predicted"/>
<keyword evidence="3 8" id="KW-0597">Phosphoprotein</keyword>
<dbReference type="GO" id="GO:0005737">
    <property type="term" value="C:cytoplasm"/>
    <property type="evidence" value="ECO:0007669"/>
    <property type="project" value="InterPro"/>
</dbReference>
<dbReference type="InterPro" id="IPR011006">
    <property type="entry name" value="CheY-like_superfamily"/>
</dbReference>
<evidence type="ECO:0000256" key="9">
    <source>
        <dbReference type="SAM" id="MobiDB-lite"/>
    </source>
</evidence>
<evidence type="ECO:0000256" key="5">
    <source>
        <dbReference type="ARBA" id="ARBA00022777"/>
    </source>
</evidence>
<dbReference type="SMART" id="SM00448">
    <property type="entry name" value="REC"/>
    <property type="match status" value="1"/>
</dbReference>
<evidence type="ECO:0000313" key="14">
    <source>
        <dbReference type="EMBL" id="MBD2775889.1"/>
    </source>
</evidence>
<dbReference type="PROSITE" id="PS50851">
    <property type="entry name" value="CHEW"/>
    <property type="match status" value="1"/>
</dbReference>
<dbReference type="FunFam" id="3.30.565.10:FF:000016">
    <property type="entry name" value="Chemotaxis protein CheA, putative"/>
    <property type="match status" value="1"/>
</dbReference>
<keyword evidence="5 14" id="KW-0418">Kinase</keyword>
<keyword evidence="6" id="KW-0902">Two-component regulatory system</keyword>
<dbReference type="PANTHER" id="PTHR43395">
    <property type="entry name" value="SENSOR HISTIDINE KINASE CHEA"/>
    <property type="match status" value="1"/>
</dbReference>
<dbReference type="SUPFAM" id="SSF52172">
    <property type="entry name" value="CheY-like"/>
    <property type="match status" value="1"/>
</dbReference>
<dbReference type="PROSITE" id="PS50894">
    <property type="entry name" value="HPT"/>
    <property type="match status" value="1"/>
</dbReference>
<dbReference type="RefSeq" id="WP_190834899.1">
    <property type="nucleotide sequence ID" value="NZ_CAWPPI010000086.1"/>
</dbReference>
<dbReference type="Proteomes" id="UP000629098">
    <property type="component" value="Unassembled WGS sequence"/>
</dbReference>
<dbReference type="AlphaFoldDB" id="A0A8J7C7N5"/>
<feature type="domain" description="CheW-like" evidence="12">
    <location>
        <begin position="624"/>
        <end position="771"/>
    </location>
</feature>
<keyword evidence="15" id="KW-1185">Reference proteome</keyword>
<evidence type="ECO:0000259" key="12">
    <source>
        <dbReference type="PROSITE" id="PS50851"/>
    </source>
</evidence>
<dbReference type="InterPro" id="IPR036890">
    <property type="entry name" value="HATPase_C_sf"/>
</dbReference>
<dbReference type="EMBL" id="JACXAE010000086">
    <property type="protein sequence ID" value="MBD2775889.1"/>
    <property type="molecule type" value="Genomic_DNA"/>
</dbReference>
<evidence type="ECO:0000256" key="6">
    <source>
        <dbReference type="ARBA" id="ARBA00023012"/>
    </source>
</evidence>
<protein>
    <recommendedName>
        <fullName evidence="2">histidine kinase</fullName>
        <ecNumber evidence="2">2.7.13.3</ecNumber>
    </recommendedName>
</protein>
<dbReference type="SUPFAM" id="SSF50341">
    <property type="entry name" value="CheW-like"/>
    <property type="match status" value="1"/>
</dbReference>
<evidence type="ECO:0000256" key="3">
    <source>
        <dbReference type="ARBA" id="ARBA00022553"/>
    </source>
</evidence>
<evidence type="ECO:0000313" key="15">
    <source>
        <dbReference type="Proteomes" id="UP000629098"/>
    </source>
</evidence>
<dbReference type="Gene3D" id="2.30.30.40">
    <property type="entry name" value="SH3 Domains"/>
    <property type="match status" value="1"/>
</dbReference>
<dbReference type="InterPro" id="IPR004358">
    <property type="entry name" value="Sig_transdc_His_kin-like_C"/>
</dbReference>
<dbReference type="SUPFAM" id="SSF55874">
    <property type="entry name" value="ATPase domain of HSP90 chaperone/DNA topoisomerase II/histidine kinase"/>
    <property type="match status" value="1"/>
</dbReference>
<feature type="region of interest" description="Disordered" evidence="9">
    <location>
        <begin position="297"/>
        <end position="318"/>
    </location>
</feature>
<gene>
    <name evidence="14" type="ORF">ICL16_28485</name>
</gene>
<dbReference type="InterPro" id="IPR036641">
    <property type="entry name" value="HPT_dom_sf"/>
</dbReference>
<sequence>MIDSTIYEQSYHYFLQEASSLLQVIEQELLSLREGYNINKFHTLMRATHTIKGAAASVGLETIKIVAHSLEDIFRGLCQPDKSIDPEVEALLFEGYECLRLPITALLTGEHHDTSVLDRTAAVFAQLQEKLGDCFGQEAYIPSSVELGFDLTQSIFEMGVSQRLAQLVLALDSGDTQQIASTLRTQAEVFFGLGESLNLPGFGAIATAAIAALDSHPEQAQTITATALEDFQAGQRAVLNGDRTQGGQPSLALQQLSELHSNSTEPVVDISSVATSSYEEANSLLELVWGQTAANSNDTDAAQKASASPPSPPTPSTHTVRVNVDHLEELNYFIGELLTNQNRLLLQNEQLWAAVRLLLVRQKQHQQLLNQLQEWSCRQFKPEQLHNLIHSIVEDAVQLGEATDAIEMFTRQSHETKEKQRRLLTNTRDALMEARMLPLGNLFDRFPRILQRLELIHKKQVRLELRGSEALVDKAVVEKLYDPLLHLLRNAFDHGIESPRVRQQRGKPEKGLIEICAYHQGRYLVVEVRDDGQGLDFEQIRALAVERQLISPAQARSLNETQLTDLLFEPGFSMASQVNDLSGRGIGLDVVRTHLHAMQGSVAVDSELYHGTIFKLQIPLSLSIGSVLLFQVGDRTYGLLKNAIKEILIPSTNQIHTWEGGKVLRWSNDGVNQLIPIYQLKSLNYFSLENQPQLSQNKQPNEQMQPIILIRCQDKILGLEVDRLLGDQELVIRPLGKMIVPPSYVYGGSILADGRLTLVLDGSALMEYLFNQQTNSTAQHTPLLLTSKQQPQLPQQARATLPASPLPQLKERPNKTILLVDDSITVRQTLALTLQKAGYQVLQAKDGYEAIEQLQQHTDINLVFCDIEMPRMNGFEFLKNRQHNPDLANIPVVMLTSRSSEKHRLIAFKLGATAYITKPYLEHMLLATLTDVLEKNTLRRDAWTKSQK</sequence>
<feature type="domain" description="Histidine kinase" evidence="10">
    <location>
        <begin position="387"/>
        <end position="622"/>
    </location>
</feature>
<dbReference type="InterPro" id="IPR001789">
    <property type="entry name" value="Sig_transdc_resp-reg_receiver"/>
</dbReference>
<comment type="catalytic activity">
    <reaction evidence="1">
        <text>ATP + protein L-histidine = ADP + protein N-phospho-L-histidine.</text>
        <dbReference type="EC" id="2.7.13.3"/>
    </reaction>
</comment>
<dbReference type="Gene3D" id="3.40.50.2300">
    <property type="match status" value="1"/>
</dbReference>
<keyword evidence="4" id="KW-0808">Transferase</keyword>
<organism evidence="14 15">
    <name type="scientific">Iningainema tapete BLCC-T55</name>
    <dbReference type="NCBI Taxonomy" id="2748662"/>
    <lineage>
        <taxon>Bacteria</taxon>
        <taxon>Bacillati</taxon>
        <taxon>Cyanobacteriota</taxon>
        <taxon>Cyanophyceae</taxon>
        <taxon>Nostocales</taxon>
        <taxon>Scytonemataceae</taxon>
        <taxon>Iningainema tapete</taxon>
    </lineage>
</organism>
<dbReference type="Pfam" id="PF02518">
    <property type="entry name" value="HATPase_c"/>
    <property type="match status" value="1"/>
</dbReference>
<dbReference type="InterPro" id="IPR002545">
    <property type="entry name" value="CheW-lke_dom"/>
</dbReference>
<dbReference type="SMART" id="SM00260">
    <property type="entry name" value="CheW"/>
    <property type="match status" value="1"/>
</dbReference>
<evidence type="ECO:0000256" key="1">
    <source>
        <dbReference type="ARBA" id="ARBA00000085"/>
    </source>
</evidence>
<dbReference type="SMART" id="SM00073">
    <property type="entry name" value="HPT"/>
    <property type="match status" value="1"/>
</dbReference>
<evidence type="ECO:0000256" key="7">
    <source>
        <dbReference type="PROSITE-ProRule" id="PRU00110"/>
    </source>
</evidence>
<dbReference type="GO" id="GO:0000155">
    <property type="term" value="F:phosphorelay sensor kinase activity"/>
    <property type="evidence" value="ECO:0007669"/>
    <property type="project" value="InterPro"/>
</dbReference>
<feature type="domain" description="Response regulatory" evidence="11">
    <location>
        <begin position="816"/>
        <end position="933"/>
    </location>
</feature>
<dbReference type="Gene3D" id="3.30.565.10">
    <property type="entry name" value="Histidine kinase-like ATPase, C-terminal domain"/>
    <property type="match status" value="1"/>
</dbReference>
<name>A0A8J7C7N5_9CYAN</name>
<feature type="domain" description="HPt" evidence="13">
    <location>
        <begin position="3"/>
        <end position="106"/>
    </location>
</feature>